<reference evidence="2" key="1">
    <citation type="submission" date="2018-11" db="EMBL/GenBank/DDBJ databases">
        <authorList>
            <person name="Alioto T."/>
            <person name="Alioto T."/>
        </authorList>
    </citation>
    <scope>NUCLEOTIDE SEQUENCE</scope>
</reference>
<protein>
    <submittedName>
        <fullName evidence="2">Uncharacterized protein</fullName>
    </submittedName>
</protein>
<feature type="compositionally biased region" description="Basic residues" evidence="1">
    <location>
        <begin position="47"/>
        <end position="62"/>
    </location>
</feature>
<sequence>MERLPALLLKTIENACEQFRNISFTVHGENDRARISVVFTNEDNTKSKRKSNSTVNRNKKRMKEYNNDNVNIENIENPTNVICSDRSSEIIQITNEEVSTNTLDIMDFDDNPSVASGTTGNIEVIESPNIELSIDTGKELSMSPTCLTSKSVNNVNENKHRVSVGRIENNKCNGDEDNLLSNCTISQANNSNIVSTPSTCDKVKEHNKTLQASRFIYKIVLKQNRSGMDILIGKTQRGLLILYHMGHKNVEIVNRGERDYRLLNKVVTEDFKDVRTTKLMTDAVRQGILEIENLACGNKKL</sequence>
<comment type="caution">
    <text evidence="2">The sequence shown here is derived from an EMBL/GenBank/DDBJ whole genome shotgun (WGS) entry which is preliminary data.</text>
</comment>
<accession>A0A8B6CR11</accession>
<evidence type="ECO:0000313" key="3">
    <source>
        <dbReference type="Proteomes" id="UP000596742"/>
    </source>
</evidence>
<proteinExistence type="predicted"/>
<dbReference type="OrthoDB" id="6070643at2759"/>
<feature type="region of interest" description="Disordered" evidence="1">
    <location>
        <begin position="43"/>
        <end position="62"/>
    </location>
</feature>
<evidence type="ECO:0000256" key="1">
    <source>
        <dbReference type="SAM" id="MobiDB-lite"/>
    </source>
</evidence>
<organism evidence="2 3">
    <name type="scientific">Mytilus galloprovincialis</name>
    <name type="common">Mediterranean mussel</name>
    <dbReference type="NCBI Taxonomy" id="29158"/>
    <lineage>
        <taxon>Eukaryota</taxon>
        <taxon>Metazoa</taxon>
        <taxon>Spiralia</taxon>
        <taxon>Lophotrochozoa</taxon>
        <taxon>Mollusca</taxon>
        <taxon>Bivalvia</taxon>
        <taxon>Autobranchia</taxon>
        <taxon>Pteriomorphia</taxon>
        <taxon>Mytilida</taxon>
        <taxon>Mytiloidea</taxon>
        <taxon>Mytilidae</taxon>
        <taxon>Mytilinae</taxon>
        <taxon>Mytilus</taxon>
    </lineage>
</organism>
<name>A0A8B6CR11_MYTGA</name>
<dbReference type="EMBL" id="UYJE01002117">
    <property type="protein sequence ID" value="VDI07979.1"/>
    <property type="molecule type" value="Genomic_DNA"/>
</dbReference>
<dbReference type="Proteomes" id="UP000596742">
    <property type="component" value="Unassembled WGS sequence"/>
</dbReference>
<dbReference type="AlphaFoldDB" id="A0A8B6CR11"/>
<gene>
    <name evidence="2" type="ORF">MGAL_10B000434</name>
</gene>
<evidence type="ECO:0000313" key="2">
    <source>
        <dbReference type="EMBL" id="VDI07979.1"/>
    </source>
</evidence>
<keyword evidence="3" id="KW-1185">Reference proteome</keyword>